<keyword evidence="2" id="KW-0150">Chloroplast</keyword>
<feature type="transmembrane region" description="Helical" evidence="1">
    <location>
        <begin position="61"/>
        <end position="82"/>
    </location>
</feature>
<sequence length="163" mass="19737">MQKRITLKKKIDLLLISIESLNIYDIECFSTSKINTKCEKKNKNIIQINQKLRNHYNDKSCNFIQIITYIYTIYIVICHNLLNPLILQTLQKYAKHVKSKEVKQYIKKFTYIYFVKYEHYYNYKCLNYLYRINIDEIAISSLYILKKLQQKKGILLLIKYLSL</sequence>
<dbReference type="RefSeq" id="YP_009392781.1">
    <property type="nucleotide sequence ID" value="NC_035264.1"/>
</dbReference>
<keyword evidence="1" id="KW-1133">Transmembrane helix</keyword>
<name>A0A1Z1M660_9FLOR</name>
<dbReference type="EMBL" id="MF101417">
    <property type="protein sequence ID" value="ARW61343.1"/>
    <property type="molecule type" value="Genomic_DNA"/>
</dbReference>
<evidence type="ECO:0000256" key="1">
    <source>
        <dbReference type="SAM" id="Phobius"/>
    </source>
</evidence>
<gene>
    <name evidence="2" type="primary">ConsOrf3</name>
</gene>
<proteinExistence type="predicted"/>
<dbReference type="AlphaFoldDB" id="A0A1Z1M660"/>
<organism evidence="2">
    <name type="scientific">Bostrychia tenella</name>
    <dbReference type="NCBI Taxonomy" id="324755"/>
    <lineage>
        <taxon>Eukaryota</taxon>
        <taxon>Rhodophyta</taxon>
        <taxon>Florideophyceae</taxon>
        <taxon>Rhodymeniophycidae</taxon>
        <taxon>Ceramiales</taxon>
        <taxon>Rhodomelaceae</taxon>
        <taxon>Bostrychia</taxon>
    </lineage>
</organism>
<evidence type="ECO:0000313" key="2">
    <source>
        <dbReference type="EMBL" id="ARW61343.1"/>
    </source>
</evidence>
<keyword evidence="1" id="KW-0812">Transmembrane</keyword>
<reference evidence="2" key="1">
    <citation type="journal article" date="2017" name="J. Phycol.">
        <title>Analysis of chloroplast genomes and a supermatrix inform reclassification of the Rhodomelaceae (Rhodophyta).</title>
        <authorList>
            <person name="Diaz-Tapia P."/>
            <person name="Maggs C.A."/>
            <person name="West J.A."/>
            <person name="Verbruggen H."/>
        </authorList>
    </citation>
    <scope>NUCLEOTIDE SEQUENCE</scope>
    <source>
        <strain evidence="2">JW3079</strain>
    </source>
</reference>
<keyword evidence="1" id="KW-0472">Membrane</keyword>
<protein>
    <submittedName>
        <fullName evidence="2">Uncharacterized protein</fullName>
    </submittedName>
</protein>
<keyword evidence="2" id="KW-0934">Plastid</keyword>
<dbReference type="GeneID" id="33354371"/>
<geneLocation type="chloroplast" evidence="2"/>
<accession>A0A1Z1M660</accession>